<name>A0ABV0XWE0_9TELE</name>
<proteinExistence type="predicted"/>
<dbReference type="EMBL" id="JAHRIP010014395">
    <property type="protein sequence ID" value="MEQ2285707.1"/>
    <property type="molecule type" value="Genomic_DNA"/>
</dbReference>
<dbReference type="Proteomes" id="UP001469553">
    <property type="component" value="Unassembled WGS sequence"/>
</dbReference>
<keyword evidence="2" id="KW-1185">Reference proteome</keyword>
<comment type="caution">
    <text evidence="1">The sequence shown here is derived from an EMBL/GenBank/DDBJ whole genome shotgun (WGS) entry which is preliminary data.</text>
</comment>
<accession>A0ABV0XWE0</accession>
<protein>
    <submittedName>
        <fullName evidence="1">Uncharacterized protein</fullName>
    </submittedName>
</protein>
<reference evidence="1 2" key="1">
    <citation type="submission" date="2021-06" db="EMBL/GenBank/DDBJ databases">
        <authorList>
            <person name="Palmer J.M."/>
        </authorList>
    </citation>
    <scope>NUCLEOTIDE SEQUENCE [LARGE SCALE GENOMIC DNA]</scope>
    <source>
        <strain evidence="1 2">AS_MEX2019</strain>
        <tissue evidence="1">Muscle</tissue>
    </source>
</reference>
<evidence type="ECO:0000313" key="1">
    <source>
        <dbReference type="EMBL" id="MEQ2285707.1"/>
    </source>
</evidence>
<sequence>MDSGSLFLFCWQPDQILSSQLHANTVHPPPNLFELTCYAVLHSHRSPGSQPLSLADLTLLNSPCYFSFLHLGSKIKVY</sequence>
<evidence type="ECO:0000313" key="2">
    <source>
        <dbReference type="Proteomes" id="UP001469553"/>
    </source>
</evidence>
<gene>
    <name evidence="1" type="ORF">AMECASPLE_034738</name>
</gene>
<organism evidence="1 2">
    <name type="scientific">Ameca splendens</name>
    <dbReference type="NCBI Taxonomy" id="208324"/>
    <lineage>
        <taxon>Eukaryota</taxon>
        <taxon>Metazoa</taxon>
        <taxon>Chordata</taxon>
        <taxon>Craniata</taxon>
        <taxon>Vertebrata</taxon>
        <taxon>Euteleostomi</taxon>
        <taxon>Actinopterygii</taxon>
        <taxon>Neopterygii</taxon>
        <taxon>Teleostei</taxon>
        <taxon>Neoteleostei</taxon>
        <taxon>Acanthomorphata</taxon>
        <taxon>Ovalentaria</taxon>
        <taxon>Atherinomorphae</taxon>
        <taxon>Cyprinodontiformes</taxon>
        <taxon>Goodeidae</taxon>
        <taxon>Ameca</taxon>
    </lineage>
</organism>